<evidence type="ECO:0000313" key="13">
    <source>
        <dbReference type="Proteomes" id="UP001498398"/>
    </source>
</evidence>
<dbReference type="EMBL" id="JBANRG010000008">
    <property type="protein sequence ID" value="KAK7464223.1"/>
    <property type="molecule type" value="Genomic_DNA"/>
</dbReference>
<dbReference type="Pfam" id="PF00294">
    <property type="entry name" value="PfkB"/>
    <property type="match status" value="2"/>
</dbReference>
<dbReference type="SUPFAM" id="SSF53613">
    <property type="entry name" value="Ribokinase-like"/>
    <property type="match status" value="1"/>
</dbReference>
<evidence type="ECO:0000256" key="7">
    <source>
        <dbReference type="ARBA" id="ARBA00022741"/>
    </source>
</evidence>
<keyword evidence="8 12" id="KW-0418">Kinase</keyword>
<protein>
    <recommendedName>
        <fullName evidence="4">adenosine kinase</fullName>
        <ecNumber evidence="4">2.7.1.20</ecNumber>
    </recommendedName>
</protein>
<name>A0ABR1JNK0_9AGAR</name>
<dbReference type="CDD" id="cd01168">
    <property type="entry name" value="adenosine_kinase"/>
    <property type="match status" value="1"/>
</dbReference>
<evidence type="ECO:0000256" key="8">
    <source>
        <dbReference type="ARBA" id="ARBA00022777"/>
    </source>
</evidence>
<dbReference type="InterPro" id="IPR029056">
    <property type="entry name" value="Ribokinase-like"/>
</dbReference>
<dbReference type="InterPro" id="IPR001805">
    <property type="entry name" value="Adenokinase"/>
</dbReference>
<comment type="caution">
    <text evidence="12">The sequence shown here is derived from an EMBL/GenBank/DDBJ whole genome shotgun (WGS) entry which is preliminary data.</text>
</comment>
<accession>A0ABR1JNK0</accession>
<dbReference type="EC" id="2.7.1.20" evidence="4"/>
<feature type="domain" description="Carbohydrate kinase PfkB" evidence="11">
    <location>
        <begin position="299"/>
        <end position="414"/>
    </location>
</feature>
<organism evidence="12 13">
    <name type="scientific">Marasmiellus scandens</name>
    <dbReference type="NCBI Taxonomy" id="2682957"/>
    <lineage>
        <taxon>Eukaryota</taxon>
        <taxon>Fungi</taxon>
        <taxon>Dikarya</taxon>
        <taxon>Basidiomycota</taxon>
        <taxon>Agaricomycotina</taxon>
        <taxon>Agaricomycetes</taxon>
        <taxon>Agaricomycetidae</taxon>
        <taxon>Agaricales</taxon>
        <taxon>Marasmiineae</taxon>
        <taxon>Omphalotaceae</taxon>
        <taxon>Marasmiellus</taxon>
    </lineage>
</organism>
<comment type="cofactor">
    <cofactor evidence="1">
        <name>Mg(2+)</name>
        <dbReference type="ChEBI" id="CHEBI:18420"/>
    </cofactor>
</comment>
<dbReference type="PROSITE" id="PS00584">
    <property type="entry name" value="PFKB_KINASES_2"/>
    <property type="match status" value="1"/>
</dbReference>
<feature type="region of interest" description="Disordered" evidence="10">
    <location>
        <begin position="243"/>
        <end position="268"/>
    </location>
</feature>
<evidence type="ECO:0000256" key="5">
    <source>
        <dbReference type="ARBA" id="ARBA00022679"/>
    </source>
</evidence>
<evidence type="ECO:0000256" key="1">
    <source>
        <dbReference type="ARBA" id="ARBA00001946"/>
    </source>
</evidence>
<dbReference type="PRINTS" id="PR00989">
    <property type="entry name" value="ADENOKINASE"/>
</dbReference>
<evidence type="ECO:0000259" key="11">
    <source>
        <dbReference type="Pfam" id="PF00294"/>
    </source>
</evidence>
<dbReference type="Proteomes" id="UP001498398">
    <property type="component" value="Unassembled WGS sequence"/>
</dbReference>
<keyword evidence="9" id="KW-0067">ATP-binding</keyword>
<reference evidence="12 13" key="1">
    <citation type="submission" date="2024-01" db="EMBL/GenBank/DDBJ databases">
        <title>A draft genome for the cacao thread blight pathogen Marasmiellus scandens.</title>
        <authorList>
            <person name="Baruah I.K."/>
            <person name="Leung J."/>
            <person name="Bukari Y."/>
            <person name="Amoako-Attah I."/>
            <person name="Meinhardt L.W."/>
            <person name="Bailey B.A."/>
            <person name="Cohen S.P."/>
        </authorList>
    </citation>
    <scope>NUCLEOTIDE SEQUENCE [LARGE SCALE GENOMIC DNA]</scope>
    <source>
        <strain evidence="12 13">GH-19</strain>
    </source>
</reference>
<dbReference type="InterPro" id="IPR002173">
    <property type="entry name" value="Carboh/pur_kinase_PfkB_CS"/>
</dbReference>
<evidence type="ECO:0000256" key="2">
    <source>
        <dbReference type="ARBA" id="ARBA00004801"/>
    </source>
</evidence>
<evidence type="ECO:0000256" key="10">
    <source>
        <dbReference type="SAM" id="MobiDB-lite"/>
    </source>
</evidence>
<keyword evidence="7" id="KW-0547">Nucleotide-binding</keyword>
<evidence type="ECO:0000256" key="3">
    <source>
        <dbReference type="ARBA" id="ARBA00010688"/>
    </source>
</evidence>
<sequence length="422" mass="46137">MSTTSESYSSYLLLCIGHPLLDIQVRNGSERLLEKYKLKEDDAILAGDEQKGIYDEITRDYEATYVAGGAAQNTARGAAYILPPKTVAFTGCVGEDEAAEKLREADRREGVLELCQVKKGGKTGACAVMVSGSNRSLVTTLRSAKELEDSHLYTPKLASVIENIKVLYITCFNLTHNPDIVINLAERAYRQGKLVVLNFSAPYILRLHNSAIQRISPYCGIIIANEAEALTWAEVKGIPLSNTDSPVDSDGLSEENRPRSASSPHPSIPEIARAIALSPKFSESTSSSQDDPALTSSSTSRIVLITSGSHSTTLVHSLYPDRPRTYPVPPLKPHELVDTNAAGDAFAGGFLAAYIRRRFLQGQNIVGKDTRDHANTEKRPNESEDLTWVDECVKMGHWLAGMCCGQVGGQYRWPKVDIPDKL</sequence>
<evidence type="ECO:0000256" key="9">
    <source>
        <dbReference type="ARBA" id="ARBA00022840"/>
    </source>
</evidence>
<comment type="pathway">
    <text evidence="2">Purine metabolism; AMP biosynthesis via salvage pathway; AMP from adenosine: step 1/1.</text>
</comment>
<gene>
    <name evidence="12" type="primary">ADO1_1</name>
    <name evidence="12" type="ORF">VKT23_006389</name>
</gene>
<keyword evidence="13" id="KW-1185">Reference proteome</keyword>
<dbReference type="InterPro" id="IPR011611">
    <property type="entry name" value="PfkB_dom"/>
</dbReference>
<comment type="similarity">
    <text evidence="3">Belongs to the carbohydrate kinase PfkB family.</text>
</comment>
<dbReference type="GO" id="GO:0004001">
    <property type="term" value="F:adenosine kinase activity"/>
    <property type="evidence" value="ECO:0007669"/>
    <property type="project" value="UniProtKB-EC"/>
</dbReference>
<dbReference type="PANTHER" id="PTHR45769">
    <property type="entry name" value="ADENOSINE KINASE"/>
    <property type="match status" value="1"/>
</dbReference>
<keyword evidence="6" id="KW-0660">Purine salvage</keyword>
<evidence type="ECO:0000256" key="4">
    <source>
        <dbReference type="ARBA" id="ARBA00012119"/>
    </source>
</evidence>
<feature type="domain" description="Carbohydrate kinase PfkB" evidence="11">
    <location>
        <begin position="50"/>
        <end position="237"/>
    </location>
</feature>
<dbReference type="Gene3D" id="3.30.1110.10">
    <property type="match status" value="1"/>
</dbReference>
<proteinExistence type="inferred from homology"/>
<dbReference type="PANTHER" id="PTHR45769:SF3">
    <property type="entry name" value="ADENOSINE KINASE"/>
    <property type="match status" value="1"/>
</dbReference>
<evidence type="ECO:0000256" key="6">
    <source>
        <dbReference type="ARBA" id="ARBA00022726"/>
    </source>
</evidence>
<keyword evidence="5 12" id="KW-0808">Transferase</keyword>
<dbReference type="Gene3D" id="3.40.1190.20">
    <property type="match status" value="1"/>
</dbReference>
<evidence type="ECO:0000313" key="12">
    <source>
        <dbReference type="EMBL" id="KAK7464223.1"/>
    </source>
</evidence>